<gene>
    <name evidence="6" type="ORF">GCM10010916_40170</name>
</gene>
<evidence type="ECO:0000256" key="3">
    <source>
        <dbReference type="ARBA" id="ARBA00022448"/>
    </source>
</evidence>
<evidence type="ECO:0000313" key="7">
    <source>
        <dbReference type="Proteomes" id="UP000644756"/>
    </source>
</evidence>
<dbReference type="RefSeq" id="WP_188532859.1">
    <property type="nucleotide sequence ID" value="NZ_BMGR01000015.1"/>
</dbReference>
<feature type="chain" id="PRO_5039176078" evidence="5">
    <location>
        <begin position="20"/>
        <end position="452"/>
    </location>
</feature>
<name>A0A917LFP9_9BACL</name>
<dbReference type="PANTHER" id="PTHR43649">
    <property type="entry name" value="ARABINOSE-BINDING PROTEIN-RELATED"/>
    <property type="match status" value="1"/>
</dbReference>
<dbReference type="PANTHER" id="PTHR43649:SF31">
    <property type="entry name" value="SN-GLYCEROL-3-PHOSPHATE-BINDING PERIPLASMIC PROTEIN UGPB"/>
    <property type="match status" value="1"/>
</dbReference>
<dbReference type="SUPFAM" id="SSF53850">
    <property type="entry name" value="Periplasmic binding protein-like II"/>
    <property type="match status" value="1"/>
</dbReference>
<evidence type="ECO:0000313" key="6">
    <source>
        <dbReference type="EMBL" id="GGG19315.1"/>
    </source>
</evidence>
<sequence>MKKPIILMLMTALVISMLAACSSGSEGSNAGGSSAEPSDTGSEQVELRYMIWDTNQQPAYQQIIDEFEKENPDIKVTMQVTPWSNYWDKLNTEIAGGTAPDVFWNYIPYVASFASKNALLDIAPYIEQDHVDLSKFNESLLEGFADGEKRYAIPKDWDTMGLFYNMDALKAAGIEEFPESLEFNTEDGGSFVEFLQKLTIDRNGKRAGEEGFDPNNIQQHGFMFIDRGQISSGHLAGFAASNGATVLQDSKLALDDKLQDTFSFLYDLVYKYNVHPSYTDIQTSGSDGKFFSGQVAVWMQGSWMMKPIQDGASFEWGIAPMPEGPEGRVVRVNGLGDTIYAKTEHPEAAWKFASYIASPKGQDILGETGSVFPGNADSIDKFVEFYKGIGIDPSIFVEQYNGGTTLSPAHANQNEWESIFVKYSSLSLSGEMDPVEAMKKIQEEGDAIAPGQ</sequence>
<evidence type="ECO:0000256" key="4">
    <source>
        <dbReference type="ARBA" id="ARBA00022729"/>
    </source>
</evidence>
<evidence type="ECO:0000256" key="2">
    <source>
        <dbReference type="ARBA" id="ARBA00008520"/>
    </source>
</evidence>
<evidence type="ECO:0000256" key="5">
    <source>
        <dbReference type="SAM" id="SignalP"/>
    </source>
</evidence>
<dbReference type="Gene3D" id="3.40.190.10">
    <property type="entry name" value="Periplasmic binding protein-like II"/>
    <property type="match status" value="1"/>
</dbReference>
<keyword evidence="4 5" id="KW-0732">Signal</keyword>
<dbReference type="InterPro" id="IPR050490">
    <property type="entry name" value="Bact_solute-bd_prot1"/>
</dbReference>
<keyword evidence="3" id="KW-0813">Transport</keyword>
<reference evidence="6" key="1">
    <citation type="journal article" date="2014" name="Int. J. Syst. Evol. Microbiol.">
        <title>Complete genome sequence of Corynebacterium casei LMG S-19264T (=DSM 44701T), isolated from a smear-ripened cheese.</title>
        <authorList>
            <consortium name="US DOE Joint Genome Institute (JGI-PGF)"/>
            <person name="Walter F."/>
            <person name="Albersmeier A."/>
            <person name="Kalinowski J."/>
            <person name="Ruckert C."/>
        </authorList>
    </citation>
    <scope>NUCLEOTIDE SEQUENCE</scope>
    <source>
        <strain evidence="6">CGMCC 1.12987</strain>
    </source>
</reference>
<dbReference type="InterPro" id="IPR006059">
    <property type="entry name" value="SBP"/>
</dbReference>
<dbReference type="Pfam" id="PF01547">
    <property type="entry name" value="SBP_bac_1"/>
    <property type="match status" value="1"/>
</dbReference>
<keyword evidence="7" id="KW-1185">Reference proteome</keyword>
<dbReference type="AlphaFoldDB" id="A0A917LFP9"/>
<dbReference type="GO" id="GO:0030313">
    <property type="term" value="C:cell envelope"/>
    <property type="evidence" value="ECO:0007669"/>
    <property type="project" value="UniProtKB-SubCell"/>
</dbReference>
<reference evidence="6" key="2">
    <citation type="submission" date="2020-09" db="EMBL/GenBank/DDBJ databases">
        <authorList>
            <person name="Sun Q."/>
            <person name="Zhou Y."/>
        </authorList>
    </citation>
    <scope>NUCLEOTIDE SEQUENCE</scope>
    <source>
        <strain evidence="6">CGMCC 1.12987</strain>
    </source>
</reference>
<dbReference type="EMBL" id="BMGR01000015">
    <property type="protein sequence ID" value="GGG19315.1"/>
    <property type="molecule type" value="Genomic_DNA"/>
</dbReference>
<dbReference type="CDD" id="cd13585">
    <property type="entry name" value="PBP2_TMBP_like"/>
    <property type="match status" value="1"/>
</dbReference>
<accession>A0A917LFP9</accession>
<comment type="caution">
    <text evidence="6">The sequence shown here is derived from an EMBL/GenBank/DDBJ whole genome shotgun (WGS) entry which is preliminary data.</text>
</comment>
<dbReference type="PROSITE" id="PS51257">
    <property type="entry name" value="PROKAR_LIPOPROTEIN"/>
    <property type="match status" value="1"/>
</dbReference>
<dbReference type="Proteomes" id="UP000644756">
    <property type="component" value="Unassembled WGS sequence"/>
</dbReference>
<proteinExistence type="inferred from homology"/>
<comment type="similarity">
    <text evidence="2">Belongs to the bacterial solute-binding protein 1 family.</text>
</comment>
<evidence type="ECO:0000256" key="1">
    <source>
        <dbReference type="ARBA" id="ARBA00004196"/>
    </source>
</evidence>
<comment type="subcellular location">
    <subcellularLocation>
        <location evidence="1">Cell envelope</location>
    </subcellularLocation>
</comment>
<feature type="signal peptide" evidence="5">
    <location>
        <begin position="1"/>
        <end position="19"/>
    </location>
</feature>
<organism evidence="6 7">
    <name type="scientific">Paenibacillus abyssi</name>
    <dbReference type="NCBI Taxonomy" id="1340531"/>
    <lineage>
        <taxon>Bacteria</taxon>
        <taxon>Bacillati</taxon>
        <taxon>Bacillota</taxon>
        <taxon>Bacilli</taxon>
        <taxon>Bacillales</taxon>
        <taxon>Paenibacillaceae</taxon>
        <taxon>Paenibacillus</taxon>
    </lineage>
</organism>
<protein>
    <submittedName>
        <fullName evidence="6">Sugar ABC transporter substrate-binding protein</fullName>
    </submittedName>
</protein>